<dbReference type="Proteomes" id="UP000619545">
    <property type="component" value="Unassembled WGS sequence"/>
</dbReference>
<dbReference type="EMBL" id="DUJS01000002">
    <property type="protein sequence ID" value="HII69935.1"/>
    <property type="molecule type" value="Genomic_DNA"/>
</dbReference>
<proteinExistence type="predicted"/>
<dbReference type="GeneID" id="1476938"/>
<sequence>MIDRLAKKYLTPEKVAELGFQITEELALRALNLIRNLRTEAKLEGDSYSFRVWDEKDRYEISASGEFRGSGFTLEFEKRVLDTRVRGHIEVEGEQVTELMRRLLEILKEGKES</sequence>
<comment type="caution">
    <text evidence="1">The sequence shown here is derived from an EMBL/GenBank/DDBJ whole genome shotgun (WGS) entry which is preliminary data.</text>
</comment>
<accession>A0A832WK95</accession>
<protein>
    <submittedName>
        <fullName evidence="1">Uncharacterized protein</fullName>
    </submittedName>
</protein>
<dbReference type="RefSeq" id="WP_011019205.1">
    <property type="nucleotide sequence ID" value="NZ_DUJS01000002.1"/>
</dbReference>
<dbReference type="AlphaFoldDB" id="A0A832WK95"/>
<evidence type="ECO:0000313" key="2">
    <source>
        <dbReference type="Proteomes" id="UP000619545"/>
    </source>
</evidence>
<reference evidence="1" key="1">
    <citation type="journal article" date="2020" name="bioRxiv">
        <title>A rank-normalized archaeal taxonomy based on genome phylogeny resolves widespread incomplete and uneven classifications.</title>
        <authorList>
            <person name="Rinke C."/>
            <person name="Chuvochina M."/>
            <person name="Mussig A.J."/>
            <person name="Chaumeil P.-A."/>
            <person name="Waite D.W."/>
            <person name="Whitman W.B."/>
            <person name="Parks D.H."/>
            <person name="Hugenholtz P."/>
        </authorList>
    </citation>
    <scope>NUCLEOTIDE SEQUENCE</scope>
    <source>
        <strain evidence="1">UBA8853</strain>
    </source>
</reference>
<evidence type="ECO:0000313" key="1">
    <source>
        <dbReference type="EMBL" id="HII69935.1"/>
    </source>
</evidence>
<name>A0A832WK95_9EURY</name>
<organism evidence="1 2">
    <name type="scientific">Methanopyrus kandleri</name>
    <dbReference type="NCBI Taxonomy" id="2320"/>
    <lineage>
        <taxon>Archaea</taxon>
        <taxon>Methanobacteriati</taxon>
        <taxon>Methanobacteriota</taxon>
        <taxon>Methanomada group</taxon>
        <taxon>Methanopyri</taxon>
        <taxon>Methanopyrales</taxon>
        <taxon>Methanopyraceae</taxon>
        <taxon>Methanopyrus</taxon>
    </lineage>
</organism>
<gene>
    <name evidence="1" type="ORF">HA336_01715</name>
</gene>